<evidence type="ECO:0000313" key="1">
    <source>
        <dbReference type="EMBL" id="KJU83946.1"/>
    </source>
</evidence>
<protein>
    <submittedName>
        <fullName evidence="1">Secreted protein containing Phospholipase C, zinc-binding, prokaryotic domain protein</fullName>
        <ecNumber evidence="1">3.1.4.3</ecNumber>
    </submittedName>
</protein>
<accession>A0A0F3GPX7</accession>
<name>A0A0F3GPX7_9BACT</name>
<dbReference type="AlphaFoldDB" id="A0A0F3GPX7"/>
<dbReference type="GO" id="GO:0034480">
    <property type="term" value="F:phosphatidylcholine phospholipase C activity"/>
    <property type="evidence" value="ECO:0007669"/>
    <property type="project" value="UniProtKB-EC"/>
</dbReference>
<dbReference type="InterPro" id="IPR008947">
    <property type="entry name" value="PLipase_C/P1_nuclease_dom_sf"/>
</dbReference>
<gene>
    <name evidence="1" type="ORF">MBAV_003857</name>
</gene>
<dbReference type="EMBL" id="LACI01001672">
    <property type="protein sequence ID" value="KJU83946.1"/>
    <property type="molecule type" value="Genomic_DNA"/>
</dbReference>
<organism evidence="1 2">
    <name type="scientific">Candidatus Magnetobacterium bavaricum</name>
    <dbReference type="NCBI Taxonomy" id="29290"/>
    <lineage>
        <taxon>Bacteria</taxon>
        <taxon>Pseudomonadati</taxon>
        <taxon>Nitrospirota</taxon>
        <taxon>Thermodesulfovibrionia</taxon>
        <taxon>Thermodesulfovibrionales</taxon>
        <taxon>Candidatus Magnetobacteriaceae</taxon>
        <taxon>Candidatus Magnetobacterium</taxon>
    </lineage>
</organism>
<keyword evidence="2" id="KW-1185">Reference proteome</keyword>
<sequence length="726" mass="80986">MKSKWFVAVAIMLSILLTYTGKLMAFDSNLHVQILAQSMRQNQVTLSNHIAGYTGLTSIISKINGVSIYGLMQRATYDEDAQLLLPHVYLCSHFYNPLINKSGVCLSYISAYDQANDIGNLWSWPNARKYFYEGLTLANKDQREKALTKAFKGLGHVVHLVQDMAVPTHTRSDYHSFFFTEPFESYTKSQMLTLNYSGSGAPYKVDINITSSIQNAPRQLWDGDFYSYNDLPAGNNIGLSEYSAANFFSDDTIFNADKRPKVEDTDCKNLVSIGSVVNNRGETDYLRYISKIVGEKVDKLVAFGLLTAYVDENLIASGWPVGTTCGNPNYVLSLLGLDDEISKEYASKLVPLAVTYGAALMDYFFKSQIEIILPDDGLYAFVPNNGSLYPYTNMSFTKITLKARNILPSGENMNGGTVTLIVTYRVANADPFKPGVVNVSNEIYHSITKMNGVTSIPRDVPEEFTFDLTSNPIPLLATDVYLQLAYKGQIGTKADEVAFGYKDISEPTPADFFNNMDKICLYDNWYDAGSPAALAVVDTNGNHIANVWDLYAHNAQNFHLKYSPLSNPIDASSTVKTVSIPLINPGEHKRVLYFLSDYDFNYSYRYSKLSTTLDDRFWHSITGKVYLFPGIGIKRQTDIVPGYMCGDESYLCSSLYKPVFYDFRGVNMWSGSGGIFINSEYPTNSNCPLSQLNSIPTPSTATTMQSQLRKRGAVSIPVYAEPRLTR</sequence>
<evidence type="ECO:0000313" key="2">
    <source>
        <dbReference type="Proteomes" id="UP000033423"/>
    </source>
</evidence>
<comment type="caution">
    <text evidence="1">The sequence shown here is derived from an EMBL/GenBank/DDBJ whole genome shotgun (WGS) entry which is preliminary data.</text>
</comment>
<proteinExistence type="predicted"/>
<dbReference type="EC" id="3.1.4.3" evidence="1"/>
<dbReference type="Proteomes" id="UP000033423">
    <property type="component" value="Unassembled WGS sequence"/>
</dbReference>
<reference evidence="1 2" key="1">
    <citation type="submission" date="2015-02" db="EMBL/GenBank/DDBJ databases">
        <title>Single-cell genomics of uncultivated deep-branching MTB reveals a conserved set of magnetosome genes.</title>
        <authorList>
            <person name="Kolinko S."/>
            <person name="Richter M."/>
            <person name="Glockner F.O."/>
            <person name="Brachmann A."/>
            <person name="Schuler D."/>
        </authorList>
    </citation>
    <scope>NUCLEOTIDE SEQUENCE [LARGE SCALE GENOMIC DNA]</scope>
    <source>
        <strain evidence="1">TM-1</strain>
    </source>
</reference>
<keyword evidence="1" id="KW-0378">Hydrolase</keyword>
<dbReference type="Gene3D" id="1.10.575.10">
    <property type="entry name" value="P1 Nuclease"/>
    <property type="match status" value="1"/>
</dbReference>
<dbReference type="SUPFAM" id="SSF48537">
    <property type="entry name" value="Phospholipase C/P1 nuclease"/>
    <property type="match status" value="1"/>
</dbReference>